<name>A0ABQ5KSN0_9EUKA</name>
<evidence type="ECO:0000256" key="5">
    <source>
        <dbReference type="ARBA" id="ARBA00022692"/>
    </source>
</evidence>
<evidence type="ECO:0000256" key="2">
    <source>
        <dbReference type="ARBA" id="ARBA00010794"/>
    </source>
</evidence>
<dbReference type="EC" id="2.7.1.108" evidence="3"/>
<dbReference type="GO" id="GO:0016301">
    <property type="term" value="F:kinase activity"/>
    <property type="evidence" value="ECO:0007669"/>
    <property type="project" value="UniProtKB-KW"/>
</dbReference>
<gene>
    <name evidence="11" type="ORF">ADUPG1_008632</name>
</gene>
<evidence type="ECO:0000256" key="4">
    <source>
        <dbReference type="ARBA" id="ARBA00022679"/>
    </source>
</evidence>
<evidence type="ECO:0000256" key="3">
    <source>
        <dbReference type="ARBA" id="ARBA00012132"/>
    </source>
</evidence>
<keyword evidence="7" id="KW-0256">Endoplasmic reticulum</keyword>
<dbReference type="PANTHER" id="PTHR13205:SF15">
    <property type="entry name" value="DOLICHOL KINASE"/>
    <property type="match status" value="1"/>
</dbReference>
<sequence>MVAILQSNISDIRSNQSTGYSNDSSQLNGRKQMLGRNMWIQYIPKWLMRKMMHLWIFLIFIFGVDFPLLVAIAGTVVFMMFMFFEVARHNRLLHASGSLLSTLSRSFSSLTDEKDMDFALSHIYLLIAALLPLTLASNSEFMKWTGVISVVIGDGMAAIGGIMARNRKILPSQNHGPSLAGFMCFFCASLLASVCCGIGLIPSLLCSFLCPGRERNKEFYLRQ</sequence>
<evidence type="ECO:0000256" key="6">
    <source>
        <dbReference type="ARBA" id="ARBA00022777"/>
    </source>
</evidence>
<keyword evidence="6 11" id="KW-0418">Kinase</keyword>
<evidence type="ECO:0000313" key="12">
    <source>
        <dbReference type="Proteomes" id="UP001057375"/>
    </source>
</evidence>
<dbReference type="Proteomes" id="UP001057375">
    <property type="component" value="Unassembled WGS sequence"/>
</dbReference>
<evidence type="ECO:0000256" key="9">
    <source>
        <dbReference type="ARBA" id="ARBA00023136"/>
    </source>
</evidence>
<feature type="transmembrane region" description="Helical" evidence="10">
    <location>
        <begin position="118"/>
        <end position="137"/>
    </location>
</feature>
<evidence type="ECO:0000256" key="10">
    <source>
        <dbReference type="SAM" id="Phobius"/>
    </source>
</evidence>
<comment type="subcellular location">
    <subcellularLocation>
        <location evidence="1">Endoplasmic reticulum membrane</location>
        <topology evidence="1">Multi-pass membrane protein</topology>
    </subcellularLocation>
</comment>
<keyword evidence="8 10" id="KW-1133">Transmembrane helix</keyword>
<comment type="similarity">
    <text evidence="2">Belongs to the polyprenol kinase family.</text>
</comment>
<dbReference type="InterPro" id="IPR032974">
    <property type="entry name" value="Polypren_kinase"/>
</dbReference>
<evidence type="ECO:0000313" key="11">
    <source>
        <dbReference type="EMBL" id="GKT35478.1"/>
    </source>
</evidence>
<organism evidence="11 12">
    <name type="scientific">Aduncisulcus paluster</name>
    <dbReference type="NCBI Taxonomy" id="2918883"/>
    <lineage>
        <taxon>Eukaryota</taxon>
        <taxon>Metamonada</taxon>
        <taxon>Carpediemonas-like organisms</taxon>
        <taxon>Aduncisulcus</taxon>
    </lineage>
</organism>
<feature type="transmembrane region" description="Helical" evidence="10">
    <location>
        <begin position="54"/>
        <end position="84"/>
    </location>
</feature>
<keyword evidence="5 10" id="KW-0812">Transmembrane</keyword>
<protein>
    <recommendedName>
        <fullName evidence="3">dolichol kinase</fullName>
        <ecNumber evidence="3">2.7.1.108</ecNumber>
    </recommendedName>
</protein>
<accession>A0ABQ5KSN0</accession>
<evidence type="ECO:0000256" key="7">
    <source>
        <dbReference type="ARBA" id="ARBA00022824"/>
    </source>
</evidence>
<dbReference type="EMBL" id="BQXS01010995">
    <property type="protein sequence ID" value="GKT35478.1"/>
    <property type="molecule type" value="Genomic_DNA"/>
</dbReference>
<feature type="transmembrane region" description="Helical" evidence="10">
    <location>
        <begin position="144"/>
        <end position="164"/>
    </location>
</feature>
<reference evidence="11" key="1">
    <citation type="submission" date="2022-03" db="EMBL/GenBank/DDBJ databases">
        <title>Draft genome sequence of Aduncisulcus paluster, a free-living microaerophilic Fornicata.</title>
        <authorList>
            <person name="Yuyama I."/>
            <person name="Kume K."/>
            <person name="Tamura T."/>
            <person name="Inagaki Y."/>
            <person name="Hashimoto T."/>
        </authorList>
    </citation>
    <scope>NUCLEOTIDE SEQUENCE</scope>
    <source>
        <strain evidence="11">NY0171</strain>
    </source>
</reference>
<comment type="caution">
    <text evidence="11">The sequence shown here is derived from an EMBL/GenBank/DDBJ whole genome shotgun (WGS) entry which is preliminary data.</text>
</comment>
<keyword evidence="9 10" id="KW-0472">Membrane</keyword>
<proteinExistence type="inferred from homology"/>
<dbReference type="PANTHER" id="PTHR13205">
    <property type="entry name" value="TRANSMEMBRANE PROTEIN 15-RELATED"/>
    <property type="match status" value="1"/>
</dbReference>
<keyword evidence="4" id="KW-0808">Transferase</keyword>
<feature type="transmembrane region" description="Helical" evidence="10">
    <location>
        <begin position="179"/>
        <end position="210"/>
    </location>
</feature>
<evidence type="ECO:0000256" key="1">
    <source>
        <dbReference type="ARBA" id="ARBA00004477"/>
    </source>
</evidence>
<evidence type="ECO:0000256" key="8">
    <source>
        <dbReference type="ARBA" id="ARBA00022989"/>
    </source>
</evidence>
<keyword evidence="12" id="KW-1185">Reference proteome</keyword>